<dbReference type="Proteomes" id="UP000016487">
    <property type="component" value="Unassembled WGS sequence"/>
</dbReference>
<reference evidence="1" key="2">
    <citation type="submission" date="2015-03" db="EMBL/GenBank/DDBJ databases">
        <title>Genome sequence of Pseudoalteromonas citrea.</title>
        <authorList>
            <person name="Xie B.-B."/>
            <person name="Rong J.-C."/>
            <person name="Qin Q.-L."/>
            <person name="Zhang Y.-Z."/>
        </authorList>
    </citation>
    <scope>NUCLEOTIDE SEQUENCE</scope>
    <source>
        <strain evidence="1">DSM 8771</strain>
    </source>
</reference>
<accession>A0AAD4ALU5</accession>
<sequence>MRGGSTILKYNKLIKNNIPSSGAGIVRLNAATINFALYKQLSISKKARLI</sequence>
<reference evidence="1" key="1">
    <citation type="journal article" date="2012" name="J. Bacteriol.">
        <title>Genome sequences of type strains of seven species of the marine bacterium Pseudoalteromonas.</title>
        <authorList>
            <person name="Xie B.B."/>
            <person name="Shu Y.L."/>
            <person name="Qin Q.L."/>
            <person name="Rong J.C."/>
            <person name="Zhang X.Y."/>
            <person name="Chen X.L."/>
            <person name="Shi M."/>
            <person name="He H.L."/>
            <person name="Zhou B.C."/>
            <person name="Zhang Y.Z."/>
        </authorList>
    </citation>
    <scope>NUCLEOTIDE SEQUENCE</scope>
    <source>
        <strain evidence="1">DSM 8771</strain>
    </source>
</reference>
<name>A0AAD4ALU5_9GAMM</name>
<evidence type="ECO:0000313" key="1">
    <source>
        <dbReference type="EMBL" id="KAF7775101.1"/>
    </source>
</evidence>
<evidence type="ECO:0000313" key="2">
    <source>
        <dbReference type="Proteomes" id="UP000016487"/>
    </source>
</evidence>
<dbReference type="AlphaFoldDB" id="A0AAD4ALU5"/>
<comment type="caution">
    <text evidence="1">The sequence shown here is derived from an EMBL/GenBank/DDBJ whole genome shotgun (WGS) entry which is preliminary data.</text>
</comment>
<gene>
    <name evidence="1" type="ORF">PCIT_a1205</name>
</gene>
<protein>
    <submittedName>
        <fullName evidence="1">Uncharacterized protein</fullName>
    </submittedName>
</protein>
<proteinExistence type="predicted"/>
<dbReference type="EMBL" id="AHBZ03000012">
    <property type="protein sequence ID" value="KAF7775101.1"/>
    <property type="molecule type" value="Genomic_DNA"/>
</dbReference>
<organism evidence="1 2">
    <name type="scientific">Pseudoalteromonas citrea</name>
    <dbReference type="NCBI Taxonomy" id="43655"/>
    <lineage>
        <taxon>Bacteria</taxon>
        <taxon>Pseudomonadati</taxon>
        <taxon>Pseudomonadota</taxon>
        <taxon>Gammaproteobacteria</taxon>
        <taxon>Alteromonadales</taxon>
        <taxon>Pseudoalteromonadaceae</taxon>
        <taxon>Pseudoalteromonas</taxon>
    </lineage>
</organism>